<name>Q22R53_TETTS</name>
<gene>
    <name evidence="2" type="ORF">TTHERM_00024280</name>
</gene>
<keyword evidence="3" id="KW-1185">Reference proteome</keyword>
<dbReference type="Proteomes" id="UP000009168">
    <property type="component" value="Unassembled WGS sequence"/>
</dbReference>
<dbReference type="KEGG" id="tet:TTHERM_00024280"/>
<feature type="coiled-coil region" evidence="1">
    <location>
        <begin position="147"/>
        <end position="205"/>
    </location>
</feature>
<keyword evidence="1" id="KW-0175">Coiled coil</keyword>
<dbReference type="AlphaFoldDB" id="Q22R53"/>
<organism evidence="2 3">
    <name type="scientific">Tetrahymena thermophila (strain SB210)</name>
    <dbReference type="NCBI Taxonomy" id="312017"/>
    <lineage>
        <taxon>Eukaryota</taxon>
        <taxon>Sar</taxon>
        <taxon>Alveolata</taxon>
        <taxon>Ciliophora</taxon>
        <taxon>Intramacronucleata</taxon>
        <taxon>Oligohymenophorea</taxon>
        <taxon>Hymenostomatida</taxon>
        <taxon>Tetrahymenina</taxon>
        <taxon>Tetrahymenidae</taxon>
        <taxon>Tetrahymena</taxon>
    </lineage>
</organism>
<dbReference type="EMBL" id="GG662845">
    <property type="protein sequence ID" value="EAR88269.2"/>
    <property type="molecule type" value="Genomic_DNA"/>
</dbReference>
<evidence type="ECO:0000313" key="3">
    <source>
        <dbReference type="Proteomes" id="UP000009168"/>
    </source>
</evidence>
<evidence type="ECO:0000256" key="1">
    <source>
        <dbReference type="SAM" id="Coils"/>
    </source>
</evidence>
<sequence length="453" mass="54189">MWLIDIFSSCCNYQIQLKCLLYIFLKTSFIELNKNKSQVIQENRLKFNQSKIVNIFINIKVNQYCILEWKQLTVWQNTQMIDCLQLQSYQKLLLSIPRTSQNTHFFQLSNNKNYIPQKQIKFEVLTQDAATIASMNQQKDQKKEVSNKQYEKKIQFLAQNNTNMENIIHDTQHTQDTTLRQQEHIKIENMDIQIKQEDLNDQENNQSQLNQFQFDQKQHFYNIFNKFEMNFQIDEYALLGQMVNNTTNSHSLNLNACKLEEKNEQNIIQSNCNENTKEVKVEEQLIADQDYNKNGSESNEIQILQDFVLQTCQKYSNEYKNFKQLHRQLKDNKKIEDIINEIRQPIIIHYQKLIKDQAKAPKNFEKECRKDNKNYMNEQCHCMCSLNAKFTKLSSLHNHIKKQHNNTPVWCWQLKLSFQVGRPNKEIPKIDACLKQKKSRYDKKVLRLLQLHL</sequence>
<evidence type="ECO:0000313" key="2">
    <source>
        <dbReference type="EMBL" id="EAR88269.2"/>
    </source>
</evidence>
<dbReference type="GeneID" id="7828762"/>
<dbReference type="InParanoid" id="Q22R53"/>
<dbReference type="RefSeq" id="XP_001008514.2">
    <property type="nucleotide sequence ID" value="XM_001008514.3"/>
</dbReference>
<accession>Q22R53</accession>
<dbReference type="HOGENOM" id="CLU_1055512_0_0_1"/>
<proteinExistence type="predicted"/>
<protein>
    <submittedName>
        <fullName evidence="2">Uncharacterized protein</fullName>
    </submittedName>
</protein>
<reference evidence="3" key="1">
    <citation type="journal article" date="2006" name="PLoS Biol.">
        <title>Macronuclear genome sequence of the ciliate Tetrahymena thermophila, a model eukaryote.</title>
        <authorList>
            <person name="Eisen J.A."/>
            <person name="Coyne R.S."/>
            <person name="Wu M."/>
            <person name="Wu D."/>
            <person name="Thiagarajan M."/>
            <person name="Wortman J.R."/>
            <person name="Badger J.H."/>
            <person name="Ren Q."/>
            <person name="Amedeo P."/>
            <person name="Jones K.M."/>
            <person name="Tallon L.J."/>
            <person name="Delcher A.L."/>
            <person name="Salzberg S.L."/>
            <person name="Silva J.C."/>
            <person name="Haas B.J."/>
            <person name="Majoros W.H."/>
            <person name="Farzad M."/>
            <person name="Carlton J.M."/>
            <person name="Smith R.K. Jr."/>
            <person name="Garg J."/>
            <person name="Pearlman R.E."/>
            <person name="Karrer K.M."/>
            <person name="Sun L."/>
            <person name="Manning G."/>
            <person name="Elde N.C."/>
            <person name="Turkewitz A.P."/>
            <person name="Asai D.J."/>
            <person name="Wilkes D.E."/>
            <person name="Wang Y."/>
            <person name="Cai H."/>
            <person name="Collins K."/>
            <person name="Stewart B.A."/>
            <person name="Lee S.R."/>
            <person name="Wilamowska K."/>
            <person name="Weinberg Z."/>
            <person name="Ruzzo W.L."/>
            <person name="Wloga D."/>
            <person name="Gaertig J."/>
            <person name="Frankel J."/>
            <person name="Tsao C.-C."/>
            <person name="Gorovsky M.A."/>
            <person name="Keeling P.J."/>
            <person name="Waller R.F."/>
            <person name="Patron N.J."/>
            <person name="Cherry J.M."/>
            <person name="Stover N.A."/>
            <person name="Krieger C.J."/>
            <person name="del Toro C."/>
            <person name="Ryder H.F."/>
            <person name="Williamson S.C."/>
            <person name="Barbeau R.A."/>
            <person name="Hamilton E.P."/>
            <person name="Orias E."/>
        </authorList>
    </citation>
    <scope>NUCLEOTIDE SEQUENCE [LARGE SCALE GENOMIC DNA]</scope>
    <source>
        <strain evidence="3">SB210</strain>
    </source>
</reference>